<dbReference type="SUPFAM" id="SSF46689">
    <property type="entry name" value="Homeodomain-like"/>
    <property type="match status" value="1"/>
</dbReference>
<dbReference type="PANTHER" id="PTHR30514">
    <property type="entry name" value="GLUCOKINASE"/>
    <property type="match status" value="1"/>
</dbReference>
<dbReference type="PROSITE" id="PS51464">
    <property type="entry name" value="SIS"/>
    <property type="match status" value="1"/>
</dbReference>
<evidence type="ECO:0000256" key="1">
    <source>
        <dbReference type="ARBA" id="ARBA00023015"/>
    </source>
</evidence>
<evidence type="ECO:0000256" key="3">
    <source>
        <dbReference type="ARBA" id="ARBA00023163"/>
    </source>
</evidence>
<dbReference type="GO" id="GO:0003700">
    <property type="term" value="F:DNA-binding transcription factor activity"/>
    <property type="evidence" value="ECO:0007669"/>
    <property type="project" value="InterPro"/>
</dbReference>
<dbReference type="CDD" id="cd05013">
    <property type="entry name" value="SIS_RpiR"/>
    <property type="match status" value="1"/>
</dbReference>
<keyword evidence="3" id="KW-0804">Transcription</keyword>
<dbReference type="Gene3D" id="3.40.50.10490">
    <property type="entry name" value="Glucose-6-phosphate isomerase like protein, domain 1"/>
    <property type="match status" value="1"/>
</dbReference>
<sequence length="254" mass="29269">MSIKTEELVSKYFFDLNENDLAIWKYISNNKKEASESTLVNLAKKCNYSKSSIHRFAQKISYKGFSELKYALKAELEAEDLEGNLIDQYVSIIANSMNEMKYRDFSTIFQLIQSSKKVFIYGTGTLQRAVAQEMRRVFLAGDEHFYVVEGVDEIGSLTDTLTTEDLVFIISLRGRSDNAHSFAKDLKVKGVPFVVITSFSENQIAHFSNENIFVNLEQVPIGNWKKYSVLDPYFILVSILFLRYMEYKQKKLSN</sequence>
<dbReference type="RefSeq" id="WP_003127877.1">
    <property type="nucleotide sequence ID" value="NZ_BTSN01000030.1"/>
</dbReference>
<dbReference type="InterPro" id="IPR046348">
    <property type="entry name" value="SIS_dom_sf"/>
</dbReference>
<dbReference type="InterPro" id="IPR009057">
    <property type="entry name" value="Homeodomain-like_sf"/>
</dbReference>
<proteinExistence type="predicted"/>
<dbReference type="Pfam" id="PF01380">
    <property type="entry name" value="SIS"/>
    <property type="match status" value="1"/>
</dbReference>
<dbReference type="InterPro" id="IPR047640">
    <property type="entry name" value="RpiR-like"/>
</dbReference>
<dbReference type="SUPFAM" id="SSF53697">
    <property type="entry name" value="SIS domain"/>
    <property type="match status" value="1"/>
</dbReference>
<evidence type="ECO:0000256" key="2">
    <source>
        <dbReference type="ARBA" id="ARBA00023125"/>
    </source>
</evidence>
<evidence type="ECO:0000313" key="4">
    <source>
        <dbReference type="EMBL" id="MXS27533.1"/>
    </source>
</evidence>
<dbReference type="GO" id="GO:0003677">
    <property type="term" value="F:DNA binding"/>
    <property type="evidence" value="ECO:0007669"/>
    <property type="project" value="UniProtKB-KW"/>
</dbReference>
<gene>
    <name evidence="4" type="ORF">GTI89_15875</name>
</gene>
<dbReference type="GO" id="GO:0097367">
    <property type="term" value="F:carbohydrate derivative binding"/>
    <property type="evidence" value="ECO:0007669"/>
    <property type="project" value="InterPro"/>
</dbReference>
<keyword evidence="2" id="KW-0238">DNA-binding</keyword>
<keyword evidence="1" id="KW-0805">Transcription regulation</keyword>
<reference evidence="4 5" key="1">
    <citation type="submission" date="2019-04" db="EMBL/GenBank/DDBJ databases">
        <title>Step-wise assembly of the neonatal virome modulated by breast feeding.</title>
        <authorList>
            <person name="Liang G."/>
            <person name="Bushman F."/>
        </authorList>
    </citation>
    <scope>NUCLEOTIDE SEQUENCE [LARGE SCALE GENOMIC DNA]</scope>
    <source>
        <strain evidence="4 5">E3404</strain>
    </source>
</reference>
<dbReference type="GeneID" id="93222901"/>
<accession>A0A4V0D8N2</accession>
<dbReference type="InterPro" id="IPR001347">
    <property type="entry name" value="SIS_dom"/>
</dbReference>
<organism evidence="4 5">
    <name type="scientific">Enterococcus gallinarum</name>
    <dbReference type="NCBI Taxonomy" id="1353"/>
    <lineage>
        <taxon>Bacteria</taxon>
        <taxon>Bacillati</taxon>
        <taxon>Bacillota</taxon>
        <taxon>Bacilli</taxon>
        <taxon>Lactobacillales</taxon>
        <taxon>Enterococcaceae</taxon>
        <taxon>Enterococcus</taxon>
    </lineage>
</organism>
<dbReference type="InterPro" id="IPR000281">
    <property type="entry name" value="HTH_RpiR"/>
</dbReference>
<dbReference type="Pfam" id="PF01418">
    <property type="entry name" value="HTH_6"/>
    <property type="match status" value="1"/>
</dbReference>
<dbReference type="PROSITE" id="PS51071">
    <property type="entry name" value="HTH_RPIR"/>
    <property type="match status" value="1"/>
</dbReference>
<dbReference type="InterPro" id="IPR035472">
    <property type="entry name" value="RpiR-like_SIS"/>
</dbReference>
<evidence type="ECO:0000313" key="5">
    <source>
        <dbReference type="Proteomes" id="UP000439965"/>
    </source>
</evidence>
<dbReference type="EMBL" id="WVTI01000029">
    <property type="protein sequence ID" value="MXS27533.1"/>
    <property type="molecule type" value="Genomic_DNA"/>
</dbReference>
<dbReference type="Proteomes" id="UP000439965">
    <property type="component" value="Unassembled WGS sequence"/>
</dbReference>
<dbReference type="GO" id="GO:1901135">
    <property type="term" value="P:carbohydrate derivative metabolic process"/>
    <property type="evidence" value="ECO:0007669"/>
    <property type="project" value="InterPro"/>
</dbReference>
<protein>
    <submittedName>
        <fullName evidence="4">DUF2529 family protein</fullName>
    </submittedName>
</protein>
<name>A0A4V0D8N2_ENTGA</name>
<comment type="caution">
    <text evidence="4">The sequence shown here is derived from an EMBL/GenBank/DDBJ whole genome shotgun (WGS) entry which is preliminary data.</text>
</comment>
<dbReference type="PANTHER" id="PTHR30514:SF1">
    <property type="entry name" value="HTH-TYPE TRANSCRIPTIONAL REGULATOR HEXR-RELATED"/>
    <property type="match status" value="1"/>
</dbReference>
<dbReference type="InterPro" id="IPR036388">
    <property type="entry name" value="WH-like_DNA-bd_sf"/>
</dbReference>
<dbReference type="AlphaFoldDB" id="A0A4V0D8N2"/>
<dbReference type="Gene3D" id="1.10.10.10">
    <property type="entry name" value="Winged helix-like DNA-binding domain superfamily/Winged helix DNA-binding domain"/>
    <property type="match status" value="1"/>
</dbReference>